<feature type="transmembrane region" description="Helical" evidence="15">
    <location>
        <begin position="253"/>
        <end position="270"/>
    </location>
</feature>
<evidence type="ECO:0000256" key="12">
    <source>
        <dbReference type="ARBA" id="ARBA00023136"/>
    </source>
</evidence>
<dbReference type="PANTHER" id="PTHR32361">
    <property type="entry name" value="FERRIC/CUPRIC REDUCTASE TRANSMEMBRANE COMPONENT"/>
    <property type="match status" value="1"/>
</dbReference>
<comment type="similarity">
    <text evidence="2">Belongs to the ferric reductase (FRE) family.</text>
</comment>
<dbReference type="EMBL" id="NKHU02000020">
    <property type="protein sequence ID" value="RHZ64896.1"/>
    <property type="molecule type" value="Genomic_DNA"/>
</dbReference>
<dbReference type="PROSITE" id="PS51384">
    <property type="entry name" value="FAD_FR"/>
    <property type="match status" value="1"/>
</dbReference>
<keyword evidence="8 15" id="KW-1133">Transmembrane helix</keyword>
<dbReference type="STRING" id="41047.A0A397HTJ0"/>
<dbReference type="OrthoDB" id="3944240at2759"/>
<keyword evidence="18" id="KW-1185">Reference proteome</keyword>
<dbReference type="InterPro" id="IPR017938">
    <property type="entry name" value="Riboflavin_synthase-like_b-brl"/>
</dbReference>
<dbReference type="InterPro" id="IPR051410">
    <property type="entry name" value="Ferric/Cupric_Reductase"/>
</dbReference>
<evidence type="ECO:0000256" key="15">
    <source>
        <dbReference type="SAM" id="Phobius"/>
    </source>
</evidence>
<feature type="transmembrane region" description="Helical" evidence="15">
    <location>
        <begin position="276"/>
        <end position="295"/>
    </location>
</feature>
<dbReference type="InterPro" id="IPR013121">
    <property type="entry name" value="Fe_red_NAD-bd_6"/>
</dbReference>
<evidence type="ECO:0000256" key="9">
    <source>
        <dbReference type="ARBA" id="ARBA00023002"/>
    </source>
</evidence>
<feature type="transmembrane region" description="Helical" evidence="15">
    <location>
        <begin position="118"/>
        <end position="137"/>
    </location>
</feature>
<name>A0A397HTJ0_ASPTH</name>
<comment type="catalytic activity">
    <reaction evidence="14">
        <text>2 a Fe(II)-siderophore + NADP(+) + H(+) = 2 a Fe(III)-siderophore + NADPH</text>
        <dbReference type="Rhea" id="RHEA:28795"/>
        <dbReference type="Rhea" id="RHEA-COMP:11342"/>
        <dbReference type="Rhea" id="RHEA-COMP:11344"/>
        <dbReference type="ChEBI" id="CHEBI:15378"/>
        <dbReference type="ChEBI" id="CHEBI:29033"/>
        <dbReference type="ChEBI" id="CHEBI:29034"/>
        <dbReference type="ChEBI" id="CHEBI:57783"/>
        <dbReference type="ChEBI" id="CHEBI:58349"/>
        <dbReference type="EC" id="1.16.1.9"/>
    </reaction>
</comment>
<gene>
    <name evidence="17" type="ORF">CDV56_100145</name>
</gene>
<keyword evidence="6 15" id="KW-0812">Transmembrane</keyword>
<keyword evidence="12 15" id="KW-0472">Membrane</keyword>
<dbReference type="GO" id="GO:0006879">
    <property type="term" value="P:intracellular iron ion homeostasis"/>
    <property type="evidence" value="ECO:0007669"/>
    <property type="project" value="TreeGrafter"/>
</dbReference>
<feature type="domain" description="FAD-binding FR-type" evidence="16">
    <location>
        <begin position="313"/>
        <end position="427"/>
    </location>
</feature>
<dbReference type="GO" id="GO:0005886">
    <property type="term" value="C:plasma membrane"/>
    <property type="evidence" value="ECO:0007669"/>
    <property type="project" value="UniProtKB-SubCell"/>
</dbReference>
<evidence type="ECO:0000256" key="6">
    <source>
        <dbReference type="ARBA" id="ARBA00022692"/>
    </source>
</evidence>
<dbReference type="GO" id="GO:0006826">
    <property type="term" value="P:iron ion transport"/>
    <property type="evidence" value="ECO:0007669"/>
    <property type="project" value="UniProtKB-ARBA"/>
</dbReference>
<dbReference type="InterPro" id="IPR039261">
    <property type="entry name" value="FNR_nucleotide-bd"/>
</dbReference>
<protein>
    <recommendedName>
        <fullName evidence="3">ferric-chelate reductase (NADPH)</fullName>
        <ecNumber evidence="3">1.16.1.9</ecNumber>
    </recommendedName>
</protein>
<evidence type="ECO:0000256" key="2">
    <source>
        <dbReference type="ARBA" id="ARBA00006278"/>
    </source>
</evidence>
<dbReference type="EC" id="1.16.1.9" evidence="3"/>
<dbReference type="Proteomes" id="UP000215305">
    <property type="component" value="Unassembled WGS sequence"/>
</dbReference>
<dbReference type="AlphaFoldDB" id="A0A397HTJ0"/>
<evidence type="ECO:0000256" key="3">
    <source>
        <dbReference type="ARBA" id="ARBA00012668"/>
    </source>
</evidence>
<sequence>MASMDSMAGMMGNMGGMDMSSDGMFRPYNQWLAAVYWYIIVAVIGFCLLLHGLHIFNARLRIWQLHTHSVSQPARPHNWASQFLATCTALVRESSYPQVFAISKTGLSWMTPPSLGRMWIILSYWVMITILLTYNAVMHDAYYWERIGFRAAWISVTQIPLVIILAGKVNVIGFLIGSSHERLNWLHRWVARTLFVSVTVHGAFFLAEWVRADFVSLELEMMPMVKYGMGSWCVLLWTNLTGLAPLRHMAYEFFVLQHLASAGILLWLLYNHVPSYAMYNVWIAIGFIAFDRVAYTLWFAYRNLTCQGAAAKSNPFAWRAGYRAEIEAKDGEVTIITIKDARFNWRPGQHLYLWIPRIGWIESHPFTISNAAPEPSGESATRDAQLAIRAHSGFSRRLYKKAQAAQPQIPTVMTAFIVGPFGAPPAWQTFETVLLISASTGASFTLPILESILCNPGCVAQLRFLWLVRQRQDCDCYLDRLKALASQAESLPRISARIEIAVSREFTDGGDVRDISECSCSYSPPADTEINPITAREKLEINQTSLVTNPEHVPLMQMGKEGDIAPPTCSASASEAYTRCKAPVHFSLRRANLQEFILTPVEKAFGETMVAVCGGKRLTSDVRNCVAKLSDDRAVHKGTGAQGICLYVEEFAF</sequence>
<evidence type="ECO:0000256" key="11">
    <source>
        <dbReference type="ARBA" id="ARBA00023128"/>
    </source>
</evidence>
<feature type="transmembrane region" description="Helical" evidence="15">
    <location>
        <begin position="35"/>
        <end position="56"/>
    </location>
</feature>
<dbReference type="InterPro" id="IPR017927">
    <property type="entry name" value="FAD-bd_FR_type"/>
</dbReference>
<evidence type="ECO:0000313" key="17">
    <source>
        <dbReference type="EMBL" id="RHZ64896.1"/>
    </source>
</evidence>
<keyword evidence="9" id="KW-0560">Oxidoreductase</keyword>
<accession>A0A397HTJ0</accession>
<evidence type="ECO:0000256" key="5">
    <source>
        <dbReference type="ARBA" id="ARBA00022475"/>
    </source>
</evidence>
<dbReference type="InterPro" id="IPR013130">
    <property type="entry name" value="Fe3_Rdtase_TM_dom"/>
</dbReference>
<dbReference type="PANTHER" id="PTHR32361:SF9">
    <property type="entry name" value="FERRIC REDUCTASE TRANSMEMBRANE COMPONENT 3-RELATED"/>
    <property type="match status" value="1"/>
</dbReference>
<feature type="transmembrane region" description="Helical" evidence="15">
    <location>
        <begin position="157"/>
        <end position="177"/>
    </location>
</feature>
<keyword evidence="5" id="KW-1003">Cell membrane</keyword>
<dbReference type="GeneID" id="38122119"/>
<evidence type="ECO:0000313" key="18">
    <source>
        <dbReference type="Proteomes" id="UP000215305"/>
    </source>
</evidence>
<dbReference type="VEuPathDB" id="FungiDB:CDV56_100145"/>
<evidence type="ECO:0000256" key="14">
    <source>
        <dbReference type="ARBA" id="ARBA00048483"/>
    </source>
</evidence>
<dbReference type="GO" id="GO:0052851">
    <property type="term" value="F:ferric-chelate reductase (NADPH) activity"/>
    <property type="evidence" value="ECO:0007669"/>
    <property type="project" value="UniProtKB-EC"/>
</dbReference>
<dbReference type="CDD" id="cd06186">
    <property type="entry name" value="NOX_Duox_like_FAD_NADP"/>
    <property type="match status" value="1"/>
</dbReference>
<dbReference type="SFLD" id="SFLDS00052">
    <property type="entry name" value="Ferric_Reductase_Domain"/>
    <property type="match status" value="1"/>
</dbReference>
<dbReference type="Pfam" id="PF08022">
    <property type="entry name" value="FAD_binding_8"/>
    <property type="match status" value="1"/>
</dbReference>
<dbReference type="SFLD" id="SFLDG01168">
    <property type="entry name" value="Ferric_reductase_subgroup_(FRE"/>
    <property type="match status" value="1"/>
</dbReference>
<dbReference type="SUPFAM" id="SSF63380">
    <property type="entry name" value="Riboflavin synthase domain-like"/>
    <property type="match status" value="1"/>
</dbReference>
<dbReference type="Pfam" id="PF08030">
    <property type="entry name" value="NAD_binding_6"/>
    <property type="match status" value="1"/>
</dbReference>
<evidence type="ECO:0000256" key="1">
    <source>
        <dbReference type="ARBA" id="ARBA00004651"/>
    </source>
</evidence>
<evidence type="ECO:0000256" key="13">
    <source>
        <dbReference type="ARBA" id="ARBA00023180"/>
    </source>
</evidence>
<comment type="caution">
    <text evidence="17">The sequence shown here is derived from an EMBL/GenBank/DDBJ whole genome shotgun (WGS) entry which is preliminary data.</text>
</comment>
<keyword evidence="11" id="KW-0496">Mitochondrion</keyword>
<dbReference type="RefSeq" id="XP_026617635.1">
    <property type="nucleotide sequence ID" value="XM_026753764.1"/>
</dbReference>
<evidence type="ECO:0000256" key="10">
    <source>
        <dbReference type="ARBA" id="ARBA00023065"/>
    </source>
</evidence>
<evidence type="ECO:0000256" key="7">
    <source>
        <dbReference type="ARBA" id="ARBA00022982"/>
    </source>
</evidence>
<evidence type="ECO:0000259" key="16">
    <source>
        <dbReference type="PROSITE" id="PS51384"/>
    </source>
</evidence>
<evidence type="ECO:0000256" key="8">
    <source>
        <dbReference type="ARBA" id="ARBA00022989"/>
    </source>
</evidence>
<comment type="subcellular location">
    <subcellularLocation>
        <location evidence="1">Cell membrane</location>
        <topology evidence="1">Multi-pass membrane protein</topology>
    </subcellularLocation>
</comment>
<organism evidence="17 18">
    <name type="scientific">Aspergillus thermomutatus</name>
    <name type="common">Neosartorya pseudofischeri</name>
    <dbReference type="NCBI Taxonomy" id="41047"/>
    <lineage>
        <taxon>Eukaryota</taxon>
        <taxon>Fungi</taxon>
        <taxon>Dikarya</taxon>
        <taxon>Ascomycota</taxon>
        <taxon>Pezizomycotina</taxon>
        <taxon>Eurotiomycetes</taxon>
        <taxon>Eurotiomycetidae</taxon>
        <taxon>Eurotiales</taxon>
        <taxon>Aspergillaceae</taxon>
        <taxon>Aspergillus</taxon>
        <taxon>Aspergillus subgen. Fumigati</taxon>
    </lineage>
</organism>
<reference evidence="17" key="1">
    <citation type="submission" date="2018-08" db="EMBL/GenBank/DDBJ databases">
        <title>Draft genome sequence of azole-resistant Aspergillus thermomutatus (Neosartorya pseudofischeri) strain HMR AF 39, isolated from a human nasal aspirate.</title>
        <authorList>
            <person name="Parent-Michaud M."/>
            <person name="Dufresne P.J."/>
            <person name="Fournier E."/>
            <person name="Martineau C."/>
            <person name="Moreira S."/>
            <person name="Perkins V."/>
            <person name="De Repentigny L."/>
            <person name="Dufresne S.F."/>
        </authorList>
    </citation>
    <scope>NUCLEOTIDE SEQUENCE [LARGE SCALE GENOMIC DNA]</scope>
    <source>
        <strain evidence="17">HMR AF 39</strain>
    </source>
</reference>
<evidence type="ECO:0000256" key="4">
    <source>
        <dbReference type="ARBA" id="ARBA00022448"/>
    </source>
</evidence>
<keyword evidence="10" id="KW-0406">Ion transport</keyword>
<dbReference type="SUPFAM" id="SSF52343">
    <property type="entry name" value="Ferredoxin reductase-like, C-terminal NADP-linked domain"/>
    <property type="match status" value="1"/>
</dbReference>
<keyword evidence="7" id="KW-0249">Electron transport</keyword>
<keyword evidence="13" id="KW-0325">Glycoprotein</keyword>
<dbReference type="Gene3D" id="3.40.50.80">
    <property type="entry name" value="Nucleotide-binding domain of ferredoxin-NADP reductase (FNR) module"/>
    <property type="match status" value="1"/>
</dbReference>
<dbReference type="InterPro" id="IPR013112">
    <property type="entry name" value="FAD-bd_8"/>
</dbReference>
<feature type="transmembrane region" description="Helical" evidence="15">
    <location>
        <begin position="189"/>
        <end position="207"/>
    </location>
</feature>
<proteinExistence type="inferred from homology"/>
<keyword evidence="4" id="KW-0813">Transport</keyword>
<dbReference type="GO" id="GO:0015677">
    <property type="term" value="P:copper ion import"/>
    <property type="evidence" value="ECO:0007669"/>
    <property type="project" value="TreeGrafter"/>
</dbReference>
<dbReference type="Pfam" id="PF01794">
    <property type="entry name" value="Ferric_reduct"/>
    <property type="match status" value="1"/>
</dbReference>